<keyword evidence="3" id="KW-1185">Reference proteome</keyword>
<dbReference type="Pfam" id="PF05193">
    <property type="entry name" value="Peptidase_M16_C"/>
    <property type="match status" value="1"/>
</dbReference>
<comment type="caution">
    <text evidence="2">The sequence shown here is derived from an EMBL/GenBank/DDBJ whole genome shotgun (WGS) entry which is preliminary data.</text>
</comment>
<dbReference type="InterPro" id="IPR007863">
    <property type="entry name" value="Peptidase_M16_C"/>
</dbReference>
<evidence type="ECO:0000259" key="1">
    <source>
        <dbReference type="SMART" id="SM01264"/>
    </source>
</evidence>
<dbReference type="Gene3D" id="3.30.830.10">
    <property type="entry name" value="Metalloenzyme, LuxS/M16 peptidase-like"/>
    <property type="match status" value="4"/>
</dbReference>
<dbReference type="RefSeq" id="WP_079424936.1">
    <property type="nucleotide sequence ID" value="NZ_MZGV01000026.1"/>
</dbReference>
<gene>
    <name evidence="2" type="ORF">CLORY_25060</name>
</gene>
<dbReference type="PANTHER" id="PTHR43016">
    <property type="entry name" value="PRESEQUENCE PROTEASE"/>
    <property type="match status" value="1"/>
</dbReference>
<proteinExistence type="predicted"/>
<dbReference type="Pfam" id="PF00675">
    <property type="entry name" value="Peptidase_M16"/>
    <property type="match status" value="1"/>
</dbReference>
<evidence type="ECO:0000313" key="3">
    <source>
        <dbReference type="Proteomes" id="UP000190080"/>
    </source>
</evidence>
<dbReference type="InterPro" id="IPR011249">
    <property type="entry name" value="Metalloenz_LuxS/M16"/>
</dbReference>
<protein>
    <submittedName>
        <fullName evidence="2">Peptidase M16C associated</fullName>
    </submittedName>
</protein>
<dbReference type="OrthoDB" id="9762027at2"/>
<dbReference type="AlphaFoldDB" id="A0A1V4ILP8"/>
<dbReference type="GO" id="GO:0046872">
    <property type="term" value="F:metal ion binding"/>
    <property type="evidence" value="ECO:0007669"/>
    <property type="project" value="InterPro"/>
</dbReference>
<reference evidence="2 3" key="1">
    <citation type="submission" date="2017-03" db="EMBL/GenBank/DDBJ databases">
        <title>Genome sequence of Clostridium oryzae DSM 28571.</title>
        <authorList>
            <person name="Poehlein A."/>
            <person name="Daniel R."/>
        </authorList>
    </citation>
    <scope>NUCLEOTIDE SEQUENCE [LARGE SCALE GENOMIC DNA]</scope>
    <source>
        <strain evidence="2 3">DSM 28571</strain>
    </source>
</reference>
<dbReference type="GO" id="GO:0016485">
    <property type="term" value="P:protein processing"/>
    <property type="evidence" value="ECO:0007669"/>
    <property type="project" value="TreeGrafter"/>
</dbReference>
<dbReference type="InterPro" id="IPR055130">
    <property type="entry name" value="PreP_C"/>
</dbReference>
<dbReference type="Pfam" id="PF08367">
    <property type="entry name" value="M16C_assoc"/>
    <property type="match status" value="1"/>
</dbReference>
<dbReference type="EMBL" id="MZGV01000026">
    <property type="protein sequence ID" value="OPJ60958.1"/>
    <property type="molecule type" value="Genomic_DNA"/>
</dbReference>
<dbReference type="Proteomes" id="UP000190080">
    <property type="component" value="Unassembled WGS sequence"/>
</dbReference>
<dbReference type="SUPFAM" id="SSF63411">
    <property type="entry name" value="LuxS/MPP-like metallohydrolase"/>
    <property type="match status" value="4"/>
</dbReference>
<dbReference type="PANTHER" id="PTHR43016:SF13">
    <property type="entry name" value="PRESEQUENCE PROTEASE, MITOCHONDRIAL"/>
    <property type="match status" value="1"/>
</dbReference>
<sequence length="982" mass="113292">MKSLKKYIFLVFAFIFMFQNVNLVPVSVQAKPLSFSNVEYGFKLLKKTYVKSIDTTVMQYVHLKSGAKLVYLKNNDPNKTFSISFRTLPCDNTGINHIIEHCVLDGSRKYPVNNALINMSNQSLCSNANGSTDLDNTSYYVQTANDADYMNFMDVILDGVFYPSFLANRNIFFQEGGHYELNSDKSKAVYSGVVYGEVGGIQPEDILLYKSIRSVLPQTVYKWDQGGRQQDIPNLSYEKAVKTYRKFYKPSNSYIYLYGDLNIDKVLKYIDTSYLCKFHKDRTQIKIPIQKPFKEPVDKTYYYNSSCHADKKDAYFSQNFVISRATDAEAMNSFEVIINLLMPLFNNAFEQKGLTVGDYGLLSTFNQPLFYITSGPTNANKRPDFKTAIEDTLAAAVNNGIDREDIKHLIQNYETYKNVERLQVQNGSEMMRINVIRAWMHDGDPAMYLDADKYIKVLKRELKERYLEKLIKKYLIDNNNRSFVTLKAKSASKFDDKGTIKVKKLPKSQLNRIIQHEKNLKKWQQEAGCEKALSKLPVLNVSDIRVQLPKIKTSVTNGVKILYTPVDTSDACYYNVYFDSSFVEQDKIPYINLMCDILNDNSNTIYDKYNSADGSDDSTYGKIQFTAGAYGKFNSVSEYSPKVTAFIPAHKNNIARSLELLKEIITKPNFEEKNKIKDFMKAAELTAKIYTPYYRFLAYLSPKDSYIDCLAGYENYKFLKARNDKFDTNWNEIQKNLEKVYDDVFRKDNLIIGFVGTEDEFENFNKSIQNFLKGIKSIDHVPVRYSFDDNLKNEAFTLNSNIINDMIKGYNYRKLGYQYNGSFQVLNAITDRYMTNEVRTRGGYGGNTYINQDGNVYFMTNRMLDIQKSVKIFDSVSSYVKKFNADSNEMMKYKIGAIKNLQIPDSQVGTAIRYQDQAVRGKTRRDYEKELKDILNTSSEDINRMSRMVDKVINQNVFLVAGDKKKIDKEKIMFQKIIDALE</sequence>
<feature type="domain" description="Peptidase M16C associated" evidence="1">
    <location>
        <begin position="483"/>
        <end position="722"/>
    </location>
</feature>
<name>A0A1V4ILP8_9CLOT</name>
<dbReference type="STRING" id="1450648.CLORY_25060"/>
<dbReference type="InterPro" id="IPR013578">
    <property type="entry name" value="Peptidase_M16C_assoc"/>
</dbReference>
<dbReference type="Pfam" id="PF22516">
    <property type="entry name" value="PreP_C"/>
    <property type="match status" value="1"/>
</dbReference>
<dbReference type="InterPro" id="IPR011765">
    <property type="entry name" value="Pept_M16_N"/>
</dbReference>
<dbReference type="GO" id="GO:0004222">
    <property type="term" value="F:metalloendopeptidase activity"/>
    <property type="evidence" value="ECO:0007669"/>
    <property type="project" value="TreeGrafter"/>
</dbReference>
<dbReference type="SMART" id="SM01264">
    <property type="entry name" value="M16C_associated"/>
    <property type="match status" value="1"/>
</dbReference>
<evidence type="ECO:0000313" key="2">
    <source>
        <dbReference type="EMBL" id="OPJ60958.1"/>
    </source>
</evidence>
<organism evidence="2 3">
    <name type="scientific">Clostridium oryzae</name>
    <dbReference type="NCBI Taxonomy" id="1450648"/>
    <lineage>
        <taxon>Bacteria</taxon>
        <taxon>Bacillati</taxon>
        <taxon>Bacillota</taxon>
        <taxon>Clostridia</taxon>
        <taxon>Eubacteriales</taxon>
        <taxon>Clostridiaceae</taxon>
        <taxon>Clostridium</taxon>
    </lineage>
</organism>
<accession>A0A1V4ILP8</accession>